<gene>
    <name evidence="1" type="ORF">DYI25_07250</name>
</gene>
<evidence type="ECO:0000313" key="1">
    <source>
        <dbReference type="EMBL" id="MBS8264230.1"/>
    </source>
</evidence>
<evidence type="ECO:0000313" key="2">
    <source>
        <dbReference type="Proteomes" id="UP000761411"/>
    </source>
</evidence>
<proteinExistence type="predicted"/>
<dbReference type="InterPro" id="IPR018775">
    <property type="entry name" value="RlaP"/>
</dbReference>
<name>A0A944CKR2_9BACI</name>
<reference evidence="1 2" key="1">
    <citation type="journal article" date="2021" name="Microorganisms">
        <title>Bacterial Dimethylsulfoniopropionate Biosynthesis in the East China Sea.</title>
        <authorList>
            <person name="Liu J."/>
            <person name="Zhang Y."/>
            <person name="Liu J."/>
            <person name="Zhong H."/>
            <person name="Williams B.T."/>
            <person name="Zheng Y."/>
            <person name="Curson A.R.J."/>
            <person name="Sun C."/>
            <person name="Sun H."/>
            <person name="Song D."/>
            <person name="Wagner Mackenzie B."/>
            <person name="Bermejo Martinez A."/>
            <person name="Todd J.D."/>
            <person name="Zhang X.H."/>
        </authorList>
    </citation>
    <scope>NUCLEOTIDE SEQUENCE [LARGE SCALE GENOMIC DNA]</scope>
    <source>
        <strain evidence="1 2">ESS08</strain>
    </source>
</reference>
<dbReference type="Proteomes" id="UP000761411">
    <property type="component" value="Unassembled WGS sequence"/>
</dbReference>
<dbReference type="EMBL" id="QTKX01000001">
    <property type="protein sequence ID" value="MBS8264230.1"/>
    <property type="molecule type" value="Genomic_DNA"/>
</dbReference>
<accession>A0A944CKR2</accession>
<dbReference type="Pfam" id="PF10127">
    <property type="entry name" value="RlaP"/>
    <property type="match status" value="1"/>
</dbReference>
<comment type="caution">
    <text evidence="1">The sequence shown here is derived from an EMBL/GenBank/DDBJ whole genome shotgun (WGS) entry which is preliminary data.</text>
</comment>
<dbReference type="PANTHER" id="PTHR34817">
    <property type="entry name" value="NUCLEOTIDYLTRANSFERASE"/>
    <property type="match status" value="1"/>
</dbReference>
<organism evidence="1 2">
    <name type="scientific">Mesobacillus boroniphilus</name>
    <dbReference type="NCBI Taxonomy" id="308892"/>
    <lineage>
        <taxon>Bacteria</taxon>
        <taxon>Bacillati</taxon>
        <taxon>Bacillota</taxon>
        <taxon>Bacilli</taxon>
        <taxon>Bacillales</taxon>
        <taxon>Bacillaceae</taxon>
        <taxon>Mesobacillus</taxon>
    </lineage>
</organism>
<dbReference type="AlphaFoldDB" id="A0A944CKR2"/>
<keyword evidence="2" id="KW-1185">Reference proteome</keyword>
<dbReference type="PANTHER" id="PTHR34817:SF2">
    <property type="entry name" value="NUCLEOTIDYLTRANSFERASE"/>
    <property type="match status" value="1"/>
</dbReference>
<sequence>MEDHIITVLNQIEKEYEVKILFACDAGSRALGFAAKDSDYDIRFIYIHKQDWYLSIDQSRDVIEIPKEDTLSIFVDPKLDVVGWELTKTLRLYRKSNPSLLEWLNSKYVYSNHTGLVEKLKLLQETVISQKPYINHHLNLAKRNFIELQKKEEWKGKVYLYILRSILSAKWLQIHQQIPPVGFSELVCILENRQVESEVRELLSMKQRGEHCFTEKNKILNEFITHEIEQLGSYASLVTQKSVDHTEDLNELFRVTLKEAWK</sequence>
<dbReference type="RefSeq" id="WP_213367737.1">
    <property type="nucleotide sequence ID" value="NZ_QTKX01000001.1"/>
</dbReference>
<protein>
    <submittedName>
        <fullName evidence="1">Nucleotidyltransferase domain-containing protein</fullName>
    </submittedName>
</protein>